<dbReference type="Proteomes" id="UP001358417">
    <property type="component" value="Unassembled WGS sequence"/>
</dbReference>
<evidence type="ECO:0000313" key="2">
    <source>
        <dbReference type="Proteomes" id="UP001358417"/>
    </source>
</evidence>
<proteinExistence type="predicted"/>
<gene>
    <name evidence="1" type="ORF">LTR84_004433</name>
</gene>
<dbReference type="EMBL" id="JAVRRD010000019">
    <property type="protein sequence ID" value="KAK5049504.1"/>
    <property type="molecule type" value="Genomic_DNA"/>
</dbReference>
<protein>
    <submittedName>
        <fullName evidence="1">Uncharacterized protein</fullName>
    </submittedName>
</protein>
<evidence type="ECO:0000313" key="1">
    <source>
        <dbReference type="EMBL" id="KAK5049504.1"/>
    </source>
</evidence>
<name>A0AAV9N8U7_9EURO</name>
<keyword evidence="2" id="KW-1185">Reference proteome</keyword>
<reference evidence="1 2" key="1">
    <citation type="submission" date="2023-08" db="EMBL/GenBank/DDBJ databases">
        <title>Black Yeasts Isolated from many extreme environments.</title>
        <authorList>
            <person name="Coleine C."/>
            <person name="Stajich J.E."/>
            <person name="Selbmann L."/>
        </authorList>
    </citation>
    <scope>NUCLEOTIDE SEQUENCE [LARGE SCALE GENOMIC DNA]</scope>
    <source>
        <strain evidence="1 2">CCFEE 5792</strain>
    </source>
</reference>
<sequence>MADSRVDPKKIERILRERFHPRKEESGMLTMFLHNGSTVVDSIQMAQGRELRMLALEAWNKAKPMDLERLKKDPDMTQGLERYMDQLTMANAKDIQTAQARPLVVG</sequence>
<comment type="caution">
    <text evidence="1">The sequence shown here is derived from an EMBL/GenBank/DDBJ whole genome shotgun (WGS) entry which is preliminary data.</text>
</comment>
<accession>A0AAV9N8U7</accession>
<organism evidence="1 2">
    <name type="scientific">Exophiala bonariae</name>
    <dbReference type="NCBI Taxonomy" id="1690606"/>
    <lineage>
        <taxon>Eukaryota</taxon>
        <taxon>Fungi</taxon>
        <taxon>Dikarya</taxon>
        <taxon>Ascomycota</taxon>
        <taxon>Pezizomycotina</taxon>
        <taxon>Eurotiomycetes</taxon>
        <taxon>Chaetothyriomycetidae</taxon>
        <taxon>Chaetothyriales</taxon>
        <taxon>Herpotrichiellaceae</taxon>
        <taxon>Exophiala</taxon>
    </lineage>
</organism>
<dbReference type="RefSeq" id="XP_064704549.1">
    <property type="nucleotide sequence ID" value="XM_064848010.1"/>
</dbReference>
<dbReference type="GeneID" id="89972611"/>
<dbReference type="AlphaFoldDB" id="A0AAV9N8U7"/>